<dbReference type="InterPro" id="IPR009619">
    <property type="entry name" value="CrgA"/>
</dbReference>
<evidence type="ECO:0000313" key="8">
    <source>
        <dbReference type="EMBL" id="AKU18556.1"/>
    </source>
</evidence>
<dbReference type="AlphaFoldDB" id="A0A0K1JPB8"/>
<feature type="transmembrane region" description="Helical" evidence="7">
    <location>
        <begin position="36"/>
        <end position="57"/>
    </location>
</feature>
<organism evidence="8 9">
    <name type="scientific">Luteipulveratus mongoliensis</name>
    <dbReference type="NCBI Taxonomy" id="571913"/>
    <lineage>
        <taxon>Bacteria</taxon>
        <taxon>Bacillati</taxon>
        <taxon>Actinomycetota</taxon>
        <taxon>Actinomycetes</taxon>
        <taxon>Micrococcales</taxon>
        <taxon>Dermacoccaceae</taxon>
        <taxon>Luteipulveratus</taxon>
    </lineage>
</organism>
<dbReference type="Proteomes" id="UP000066480">
    <property type="component" value="Chromosome"/>
</dbReference>
<keyword evidence="3 7" id="KW-0812">Transmembrane</keyword>
<evidence type="ECO:0000256" key="6">
    <source>
        <dbReference type="ARBA" id="ARBA00023306"/>
    </source>
</evidence>
<keyword evidence="2 7" id="KW-0132">Cell division</keyword>
<keyword evidence="1 7" id="KW-1003">Cell membrane</keyword>
<feature type="transmembrane region" description="Helical" evidence="7">
    <location>
        <begin position="7"/>
        <end position="30"/>
    </location>
</feature>
<dbReference type="EMBL" id="CP011112">
    <property type="protein sequence ID" value="AKU18556.1"/>
    <property type="molecule type" value="Genomic_DNA"/>
</dbReference>
<keyword evidence="6 7" id="KW-0131">Cell cycle</keyword>
<evidence type="ECO:0000313" key="9">
    <source>
        <dbReference type="Proteomes" id="UP000066480"/>
    </source>
</evidence>
<keyword evidence="4 7" id="KW-1133">Transmembrane helix</keyword>
<evidence type="ECO:0000256" key="4">
    <source>
        <dbReference type="ARBA" id="ARBA00022989"/>
    </source>
</evidence>
<reference evidence="8 9" key="1">
    <citation type="submission" date="2015-03" db="EMBL/GenBank/DDBJ databases">
        <title>Luteipulveratus halotolerans sp. nov., a novel actinobacterium (Dermacoccaceae) from Sarawak, Malaysia.</title>
        <authorList>
            <person name="Juboi H."/>
            <person name="Basik A."/>
            <person name="Shamsul S.S."/>
            <person name="Arnold P."/>
            <person name="Schmitt E.K."/>
            <person name="Sanglier J.-J."/>
            <person name="Yeo T."/>
        </authorList>
    </citation>
    <scope>NUCLEOTIDE SEQUENCE [LARGE SCALE GENOMIC DNA]</scope>
    <source>
        <strain evidence="8 9">MN07-A0370</strain>
    </source>
</reference>
<keyword evidence="9" id="KW-1185">Reference proteome</keyword>
<evidence type="ECO:0000256" key="2">
    <source>
        <dbReference type="ARBA" id="ARBA00022618"/>
    </source>
</evidence>
<proteinExistence type="inferred from homology"/>
<keyword evidence="5 7" id="KW-0472">Membrane</keyword>
<comment type="subcellular location">
    <subcellularLocation>
        <location evidence="7">Cell membrane</location>
        <topology evidence="7">Multi-pass membrane protein</topology>
    </subcellularLocation>
</comment>
<dbReference type="HAMAP" id="MF_00631">
    <property type="entry name" value="CrgA"/>
    <property type="match status" value="1"/>
</dbReference>
<protein>
    <recommendedName>
        <fullName evidence="7">Cell division protein CrgA</fullName>
    </recommendedName>
</protein>
<dbReference type="Pfam" id="PF06781">
    <property type="entry name" value="CrgA"/>
    <property type="match status" value="1"/>
</dbReference>
<comment type="similarity">
    <text evidence="7">Belongs to the CrgA family.</text>
</comment>
<name>A0A0K1JPB8_9MICO</name>
<evidence type="ECO:0000256" key="3">
    <source>
        <dbReference type="ARBA" id="ARBA00022692"/>
    </source>
</evidence>
<dbReference type="GO" id="GO:0051301">
    <property type="term" value="P:cell division"/>
    <property type="evidence" value="ECO:0007669"/>
    <property type="project" value="UniProtKB-UniRule"/>
</dbReference>
<comment type="function">
    <text evidence="7">Involved in cell division.</text>
</comment>
<dbReference type="GO" id="GO:0005886">
    <property type="term" value="C:plasma membrane"/>
    <property type="evidence" value="ECO:0007669"/>
    <property type="project" value="UniProtKB-SubCell"/>
</dbReference>
<evidence type="ECO:0000256" key="5">
    <source>
        <dbReference type="ARBA" id="ARBA00023136"/>
    </source>
</evidence>
<accession>A0A0K1JPB8</accession>
<dbReference type="STRING" id="571913.VV02_02040"/>
<evidence type="ECO:0000256" key="7">
    <source>
        <dbReference type="HAMAP-Rule" id="MF_00631"/>
    </source>
</evidence>
<evidence type="ECO:0000256" key="1">
    <source>
        <dbReference type="ARBA" id="ARBA00022475"/>
    </source>
</evidence>
<gene>
    <name evidence="7" type="primary">crgA</name>
    <name evidence="8" type="ORF">VV02_02040</name>
</gene>
<sequence length="62" mass="6827">MDGLNPTWWVPVMLGLMVVGLIWIVVFYLANGEAPIPGISYGNLAIGFGLIMVGFAMTTRWR</sequence>
<dbReference type="KEGG" id="lmoi:VV02_02040"/>